<comment type="caution">
    <text evidence="2">The sequence shown here is derived from an EMBL/GenBank/DDBJ whole genome shotgun (WGS) entry which is preliminary data.</text>
</comment>
<feature type="non-terminal residue" evidence="2">
    <location>
        <position position="1"/>
    </location>
</feature>
<accession>A0ABN9PWC5</accession>
<evidence type="ECO:0000313" key="2">
    <source>
        <dbReference type="EMBL" id="CAK0796076.1"/>
    </source>
</evidence>
<feature type="compositionally biased region" description="Basic and acidic residues" evidence="1">
    <location>
        <begin position="79"/>
        <end position="92"/>
    </location>
</feature>
<sequence length="92" mass="8500">TGSARGGGGRSTGGCARGGGGRSTGGTSSEAPSVGEVQGGGGGNAGGGGGSGPGADHRDGQHGRGAARWNAAAPAGRLDGLRPERVRPGVPR</sequence>
<keyword evidence="3" id="KW-1185">Reference proteome</keyword>
<feature type="compositionally biased region" description="Gly residues" evidence="1">
    <location>
        <begin position="37"/>
        <end position="53"/>
    </location>
</feature>
<organism evidence="2 3">
    <name type="scientific">Prorocentrum cordatum</name>
    <dbReference type="NCBI Taxonomy" id="2364126"/>
    <lineage>
        <taxon>Eukaryota</taxon>
        <taxon>Sar</taxon>
        <taxon>Alveolata</taxon>
        <taxon>Dinophyceae</taxon>
        <taxon>Prorocentrales</taxon>
        <taxon>Prorocentraceae</taxon>
        <taxon>Prorocentrum</taxon>
    </lineage>
</organism>
<protein>
    <submittedName>
        <fullName evidence="2">Uncharacterized protein</fullName>
    </submittedName>
</protein>
<feature type="compositionally biased region" description="Gly residues" evidence="1">
    <location>
        <begin position="1"/>
        <end position="24"/>
    </location>
</feature>
<gene>
    <name evidence="2" type="ORF">PCOR1329_LOCUS5551</name>
</gene>
<feature type="compositionally biased region" description="Low complexity" evidence="1">
    <location>
        <begin position="64"/>
        <end position="77"/>
    </location>
</feature>
<proteinExistence type="predicted"/>
<feature type="non-terminal residue" evidence="2">
    <location>
        <position position="92"/>
    </location>
</feature>
<feature type="region of interest" description="Disordered" evidence="1">
    <location>
        <begin position="1"/>
        <end position="92"/>
    </location>
</feature>
<evidence type="ECO:0000313" key="3">
    <source>
        <dbReference type="Proteomes" id="UP001189429"/>
    </source>
</evidence>
<dbReference type="EMBL" id="CAUYUJ010001466">
    <property type="protein sequence ID" value="CAK0796076.1"/>
    <property type="molecule type" value="Genomic_DNA"/>
</dbReference>
<reference evidence="2" key="1">
    <citation type="submission" date="2023-10" db="EMBL/GenBank/DDBJ databases">
        <authorList>
            <person name="Chen Y."/>
            <person name="Shah S."/>
            <person name="Dougan E. K."/>
            <person name="Thang M."/>
            <person name="Chan C."/>
        </authorList>
    </citation>
    <scope>NUCLEOTIDE SEQUENCE [LARGE SCALE GENOMIC DNA]</scope>
</reference>
<name>A0ABN9PWC5_9DINO</name>
<evidence type="ECO:0000256" key="1">
    <source>
        <dbReference type="SAM" id="MobiDB-lite"/>
    </source>
</evidence>
<dbReference type="Proteomes" id="UP001189429">
    <property type="component" value="Unassembled WGS sequence"/>
</dbReference>